<evidence type="ECO:0000313" key="2">
    <source>
        <dbReference type="EMBL" id="EHC12816.1"/>
    </source>
</evidence>
<evidence type="ECO:0000256" key="1">
    <source>
        <dbReference type="SAM" id="Phobius"/>
    </source>
</evidence>
<evidence type="ECO:0000313" key="3">
    <source>
        <dbReference type="Proteomes" id="UP000004344"/>
    </source>
</evidence>
<keyword evidence="1" id="KW-0812">Transmembrane</keyword>
<organism evidence="2 3">
    <name type="scientific">Fischerella thermalis JSC-11</name>
    <dbReference type="NCBI Taxonomy" id="741277"/>
    <lineage>
        <taxon>Bacteria</taxon>
        <taxon>Bacillati</taxon>
        <taxon>Cyanobacteriota</taxon>
        <taxon>Cyanophyceae</taxon>
        <taxon>Nostocales</taxon>
        <taxon>Hapalosiphonaceae</taxon>
        <taxon>Fischerella</taxon>
    </lineage>
</organism>
<dbReference type="EMBL" id="AGIZ01000007">
    <property type="protein sequence ID" value="EHC12816.1"/>
    <property type="molecule type" value="Genomic_DNA"/>
</dbReference>
<feature type="transmembrane region" description="Helical" evidence="1">
    <location>
        <begin position="32"/>
        <end position="52"/>
    </location>
</feature>
<reference evidence="2 3" key="1">
    <citation type="submission" date="2011-09" db="EMBL/GenBank/DDBJ databases">
        <title>The draft genome of Fischerella sp. JSC-11.</title>
        <authorList>
            <consortium name="US DOE Joint Genome Institute (JGI-PGF)"/>
            <person name="Lucas S."/>
            <person name="Han J."/>
            <person name="Lapidus A."/>
            <person name="Cheng J.-F."/>
            <person name="Goodwin L."/>
            <person name="Pitluck S."/>
            <person name="Peters L."/>
            <person name="Land M.L."/>
            <person name="Hauser L."/>
            <person name="Sarkisova S."/>
            <person name="Bryant D.A."/>
            <person name="Brown I."/>
            <person name="Woyke T.J."/>
        </authorList>
    </citation>
    <scope>NUCLEOTIDE SEQUENCE [LARGE SCALE GENOMIC DNA]</scope>
    <source>
        <strain evidence="2 3">JSC-11</strain>
    </source>
</reference>
<keyword evidence="1" id="KW-1133">Transmembrane helix</keyword>
<gene>
    <name evidence="2" type="ORF">FJSC11DRAFT_2433</name>
</gene>
<keyword evidence="1" id="KW-0472">Membrane</keyword>
<keyword evidence="3" id="KW-1185">Reference proteome</keyword>
<name>G6FU86_9CYAN</name>
<proteinExistence type="predicted"/>
<dbReference type="Proteomes" id="UP000004344">
    <property type="component" value="Unassembled WGS sequence"/>
</dbReference>
<protein>
    <submittedName>
        <fullName evidence="2">Uncharacterized protein</fullName>
    </submittedName>
</protein>
<accession>G6FU86</accession>
<dbReference type="AlphaFoldDB" id="G6FU86"/>
<comment type="caution">
    <text evidence="2">The sequence shown here is derived from an EMBL/GenBank/DDBJ whole genome shotgun (WGS) entry which is preliminary data.</text>
</comment>
<sequence>MLLIISAFVPRKWGNYSQYNCDMQICVFNTGIHTNIILPTKIIFLIGINLYYRHSTFLIKSAIAYIQILNINQIC</sequence>